<dbReference type="InterPro" id="IPR000313">
    <property type="entry name" value="PWWP_dom"/>
</dbReference>
<feature type="compositionally biased region" description="Low complexity" evidence="1">
    <location>
        <begin position="151"/>
        <end position="161"/>
    </location>
</feature>
<feature type="region of interest" description="Disordered" evidence="1">
    <location>
        <begin position="120"/>
        <end position="205"/>
    </location>
</feature>
<name>A0A0X8HS28_9SACH</name>
<dbReference type="SUPFAM" id="SSF63748">
    <property type="entry name" value="Tudor/PWWP/MBT"/>
    <property type="match status" value="1"/>
</dbReference>
<reference evidence="3 4" key="1">
    <citation type="submission" date="2016-01" db="EMBL/GenBank/DDBJ databases">
        <title>Genome sequence of the yeast Holleya sinecauda.</title>
        <authorList>
            <person name="Dietrich F.S."/>
        </authorList>
    </citation>
    <scope>NUCLEOTIDE SEQUENCE [LARGE SCALE GENOMIC DNA]</scope>
    <source>
        <strain evidence="3 4">ATCC 58844</strain>
    </source>
</reference>
<feature type="compositionally biased region" description="Basic residues" evidence="1">
    <location>
        <begin position="135"/>
        <end position="150"/>
    </location>
</feature>
<dbReference type="Gene3D" id="2.30.30.140">
    <property type="match status" value="1"/>
</dbReference>
<evidence type="ECO:0000313" key="4">
    <source>
        <dbReference type="Proteomes" id="UP000243052"/>
    </source>
</evidence>
<sequence length="337" mass="38916">MNNSEIKTGDRVLCKVGDFPPWPAVVVPQRFLSKVVYSGKRSKNYVCVAFFNDDSYYWKEPRHLTELTDDVCGEWIKNHSKSRDNALLGAYEQAREYTQLFDFLKERFIREKRGDILEDVHDIPDGEDPFEPKPTNRKIGSKSGSSKRRTQTSSAASNSSSENGNTEHLDRFTEERSAEYMTLTSKTPSSSQPSRTTSASKRRKLDYENRVNIAQLLRNKLQRNLVQRDNRPSEEEFEESARLFKTIISRLSTDPPFFDYEALSVSKLYKLLKVITHDNNLSRYHEDCERILTSWAPIVLQIKQDKLRAENLENPNTDGSSPVSEMKVDDTRMSIPK</sequence>
<gene>
    <name evidence="3" type="ORF">AW171_hschr42297</name>
</gene>
<feature type="compositionally biased region" description="Low complexity" evidence="1">
    <location>
        <begin position="182"/>
        <end position="199"/>
    </location>
</feature>
<dbReference type="SMART" id="SM00293">
    <property type="entry name" value="PWWP"/>
    <property type="match status" value="1"/>
</dbReference>
<dbReference type="Pfam" id="PF00855">
    <property type="entry name" value="PWWP"/>
    <property type="match status" value="1"/>
</dbReference>
<organism evidence="3 4">
    <name type="scientific">Eremothecium sinecaudum</name>
    <dbReference type="NCBI Taxonomy" id="45286"/>
    <lineage>
        <taxon>Eukaryota</taxon>
        <taxon>Fungi</taxon>
        <taxon>Dikarya</taxon>
        <taxon>Ascomycota</taxon>
        <taxon>Saccharomycotina</taxon>
        <taxon>Saccharomycetes</taxon>
        <taxon>Saccharomycetales</taxon>
        <taxon>Saccharomycetaceae</taxon>
        <taxon>Eremothecium</taxon>
    </lineage>
</organism>
<dbReference type="EMBL" id="CP014244">
    <property type="protein sequence ID" value="AMD20405.1"/>
    <property type="molecule type" value="Genomic_DNA"/>
</dbReference>
<dbReference type="RefSeq" id="XP_017987401.1">
    <property type="nucleotide sequence ID" value="XM_018132021.1"/>
</dbReference>
<feature type="compositionally biased region" description="Polar residues" evidence="1">
    <location>
        <begin position="313"/>
        <end position="323"/>
    </location>
</feature>
<dbReference type="CDD" id="cd05840">
    <property type="entry name" value="PWWP_ScIOC4-like"/>
    <property type="match status" value="1"/>
</dbReference>
<dbReference type="GeneID" id="28723650"/>
<proteinExistence type="predicted"/>
<feature type="compositionally biased region" description="Basic and acidic residues" evidence="1">
    <location>
        <begin position="165"/>
        <end position="178"/>
    </location>
</feature>
<feature type="region of interest" description="Disordered" evidence="1">
    <location>
        <begin position="311"/>
        <end position="337"/>
    </location>
</feature>
<evidence type="ECO:0000259" key="2">
    <source>
        <dbReference type="PROSITE" id="PS50812"/>
    </source>
</evidence>
<dbReference type="AlphaFoldDB" id="A0A0X8HS28"/>
<keyword evidence="4" id="KW-1185">Reference proteome</keyword>
<accession>A0A0X8HS28</accession>
<dbReference type="PROSITE" id="PS50812">
    <property type="entry name" value="PWWP"/>
    <property type="match status" value="1"/>
</dbReference>
<dbReference type="STRING" id="45286.A0A0X8HS28"/>
<evidence type="ECO:0000256" key="1">
    <source>
        <dbReference type="SAM" id="MobiDB-lite"/>
    </source>
</evidence>
<feature type="domain" description="PWWP" evidence="2">
    <location>
        <begin position="8"/>
        <end position="70"/>
    </location>
</feature>
<dbReference type="InterPro" id="IPR035503">
    <property type="entry name" value="IOC4-like_PWWP"/>
</dbReference>
<dbReference type="OrthoDB" id="62853at2759"/>
<feature type="compositionally biased region" description="Basic and acidic residues" evidence="1">
    <location>
        <begin position="326"/>
        <end position="337"/>
    </location>
</feature>
<protein>
    <submittedName>
        <fullName evidence="3">HDL339Wp</fullName>
    </submittedName>
</protein>
<evidence type="ECO:0000313" key="3">
    <source>
        <dbReference type="EMBL" id="AMD20405.1"/>
    </source>
</evidence>
<dbReference type="Proteomes" id="UP000243052">
    <property type="component" value="Chromosome iv"/>
</dbReference>